<name>A0A9W9WF76_9EURO</name>
<evidence type="ECO:0000256" key="8">
    <source>
        <dbReference type="ARBA" id="ARBA00023136"/>
    </source>
</evidence>
<evidence type="ECO:0000313" key="14">
    <source>
        <dbReference type="EMBL" id="KAJ5456774.1"/>
    </source>
</evidence>
<dbReference type="AlphaFoldDB" id="A0A9W9WF76"/>
<evidence type="ECO:0000259" key="11">
    <source>
        <dbReference type="Pfam" id="PF01794"/>
    </source>
</evidence>
<feature type="compositionally biased region" description="Low complexity" evidence="9">
    <location>
        <begin position="439"/>
        <end position="451"/>
    </location>
</feature>
<comment type="subcellular location">
    <subcellularLocation>
        <location evidence="1">Membrane</location>
        <topology evidence="1">Multi-pass membrane protein</topology>
    </subcellularLocation>
</comment>
<comment type="caution">
    <text evidence="14">The sequence shown here is derived from an EMBL/GenBank/DDBJ whole genome shotgun (WGS) entry which is preliminary data.</text>
</comment>
<dbReference type="EMBL" id="JAPWDO010000009">
    <property type="protein sequence ID" value="KAJ5456774.1"/>
    <property type="molecule type" value="Genomic_DNA"/>
</dbReference>
<dbReference type="PANTHER" id="PTHR32361">
    <property type="entry name" value="FERRIC/CUPRIC REDUCTASE TRANSMEMBRANE COMPONENT"/>
    <property type="match status" value="1"/>
</dbReference>
<evidence type="ECO:0000256" key="3">
    <source>
        <dbReference type="ARBA" id="ARBA00022692"/>
    </source>
</evidence>
<feature type="transmembrane region" description="Helical" evidence="10">
    <location>
        <begin position="187"/>
        <end position="208"/>
    </location>
</feature>
<reference evidence="14" key="2">
    <citation type="journal article" date="2023" name="IMA Fungus">
        <title>Comparative genomic study of the Penicillium genus elucidates a diverse pangenome and 15 lateral gene transfer events.</title>
        <authorList>
            <person name="Petersen C."/>
            <person name="Sorensen T."/>
            <person name="Nielsen M.R."/>
            <person name="Sondergaard T.E."/>
            <person name="Sorensen J.L."/>
            <person name="Fitzpatrick D.A."/>
            <person name="Frisvad J.C."/>
            <person name="Nielsen K.L."/>
        </authorList>
    </citation>
    <scope>NUCLEOTIDE SEQUENCE</scope>
    <source>
        <strain evidence="14">IBT 17660</strain>
    </source>
</reference>
<keyword evidence="4" id="KW-0249">Electron transport</keyword>
<dbReference type="Pfam" id="PF01794">
    <property type="entry name" value="Ferric_reduct"/>
    <property type="match status" value="1"/>
</dbReference>
<feature type="region of interest" description="Disordered" evidence="9">
    <location>
        <begin position="471"/>
        <end position="490"/>
    </location>
</feature>
<organism evidence="14 15">
    <name type="scientific">Penicillium desertorum</name>
    <dbReference type="NCBI Taxonomy" id="1303715"/>
    <lineage>
        <taxon>Eukaryota</taxon>
        <taxon>Fungi</taxon>
        <taxon>Dikarya</taxon>
        <taxon>Ascomycota</taxon>
        <taxon>Pezizomycotina</taxon>
        <taxon>Eurotiomycetes</taxon>
        <taxon>Eurotiomycetidae</taxon>
        <taxon>Eurotiales</taxon>
        <taxon>Aspergillaceae</taxon>
        <taxon>Penicillium</taxon>
    </lineage>
</organism>
<evidence type="ECO:0000259" key="13">
    <source>
        <dbReference type="Pfam" id="PF08030"/>
    </source>
</evidence>
<evidence type="ECO:0000259" key="12">
    <source>
        <dbReference type="Pfam" id="PF08022"/>
    </source>
</evidence>
<keyword evidence="7" id="KW-0406">Ion transport</keyword>
<keyword evidence="15" id="KW-1185">Reference proteome</keyword>
<evidence type="ECO:0008006" key="16">
    <source>
        <dbReference type="Google" id="ProtNLM"/>
    </source>
</evidence>
<feature type="domain" description="Ferric reductase NAD binding" evidence="13">
    <location>
        <begin position="365"/>
        <end position="537"/>
    </location>
</feature>
<keyword evidence="8 10" id="KW-0472">Membrane</keyword>
<dbReference type="Pfam" id="PF08030">
    <property type="entry name" value="NAD_binding_6"/>
    <property type="match status" value="1"/>
</dbReference>
<feature type="transmembrane region" description="Helical" evidence="10">
    <location>
        <begin position="153"/>
        <end position="172"/>
    </location>
</feature>
<evidence type="ECO:0000256" key="5">
    <source>
        <dbReference type="ARBA" id="ARBA00022989"/>
    </source>
</evidence>
<dbReference type="GO" id="GO:0006826">
    <property type="term" value="P:iron ion transport"/>
    <property type="evidence" value="ECO:0007669"/>
    <property type="project" value="TreeGrafter"/>
</dbReference>
<dbReference type="GO" id="GO:0006879">
    <property type="term" value="P:intracellular iron ion homeostasis"/>
    <property type="evidence" value="ECO:0007669"/>
    <property type="project" value="TreeGrafter"/>
</dbReference>
<keyword evidence="2" id="KW-0813">Transport</keyword>
<feature type="transmembrane region" description="Helical" evidence="10">
    <location>
        <begin position="85"/>
        <end position="103"/>
    </location>
</feature>
<feature type="transmembrane region" description="Helical" evidence="10">
    <location>
        <begin position="115"/>
        <end position="132"/>
    </location>
</feature>
<reference evidence="14" key="1">
    <citation type="submission" date="2022-12" db="EMBL/GenBank/DDBJ databases">
        <authorList>
            <person name="Petersen C."/>
        </authorList>
    </citation>
    <scope>NUCLEOTIDE SEQUENCE</scope>
    <source>
        <strain evidence="14">IBT 17660</strain>
    </source>
</reference>
<keyword evidence="6" id="KW-0560">Oxidoreductase</keyword>
<dbReference type="GO" id="GO:0000293">
    <property type="term" value="F:ferric-chelate reductase activity"/>
    <property type="evidence" value="ECO:0007669"/>
    <property type="project" value="UniProtKB-ARBA"/>
</dbReference>
<dbReference type="Pfam" id="PF08022">
    <property type="entry name" value="FAD_binding_8"/>
    <property type="match status" value="1"/>
</dbReference>
<dbReference type="GO" id="GO:0005886">
    <property type="term" value="C:plasma membrane"/>
    <property type="evidence" value="ECO:0007669"/>
    <property type="project" value="TreeGrafter"/>
</dbReference>
<dbReference type="InterPro" id="IPR039261">
    <property type="entry name" value="FNR_nucleotide-bd"/>
</dbReference>
<keyword evidence="3 10" id="KW-0812">Transmembrane</keyword>
<dbReference type="Gene3D" id="3.40.50.80">
    <property type="entry name" value="Nucleotide-binding domain of ferredoxin-NADP reductase (FNR) module"/>
    <property type="match status" value="1"/>
</dbReference>
<feature type="domain" description="FAD-binding 8" evidence="12">
    <location>
        <begin position="272"/>
        <end position="358"/>
    </location>
</feature>
<dbReference type="Proteomes" id="UP001147760">
    <property type="component" value="Unassembled WGS sequence"/>
</dbReference>
<feature type="transmembrane region" description="Helical" evidence="10">
    <location>
        <begin position="215"/>
        <end position="232"/>
    </location>
</feature>
<evidence type="ECO:0000256" key="10">
    <source>
        <dbReference type="SAM" id="Phobius"/>
    </source>
</evidence>
<dbReference type="CDD" id="cd06186">
    <property type="entry name" value="NOX_Duox_like_FAD_NADP"/>
    <property type="match status" value="1"/>
</dbReference>
<dbReference type="InterPro" id="IPR013112">
    <property type="entry name" value="FAD-bd_8"/>
</dbReference>
<evidence type="ECO:0000256" key="7">
    <source>
        <dbReference type="ARBA" id="ARBA00023065"/>
    </source>
</evidence>
<dbReference type="InterPro" id="IPR051410">
    <property type="entry name" value="Ferric/Cupric_Reductase"/>
</dbReference>
<feature type="domain" description="Ferric oxidoreductase" evidence="11">
    <location>
        <begin position="115"/>
        <end position="230"/>
    </location>
</feature>
<dbReference type="GO" id="GO:0015677">
    <property type="term" value="P:copper ion import"/>
    <property type="evidence" value="ECO:0007669"/>
    <property type="project" value="TreeGrafter"/>
</dbReference>
<evidence type="ECO:0000256" key="9">
    <source>
        <dbReference type="SAM" id="MobiDB-lite"/>
    </source>
</evidence>
<dbReference type="InterPro" id="IPR013130">
    <property type="entry name" value="Fe3_Rdtase_TM_dom"/>
</dbReference>
<keyword evidence="5 10" id="KW-1133">Transmembrane helix</keyword>
<sequence length="556" mass="61847">MSDPKAAKATKAAMKALRLSNNKWSVKYFAIAIGAIMVLFAVYHWSSVVHFHYGRRKNYPMLARKYRQARSFLSSSTMGLRTDRSLLYIIYWAINLILALTNIDLTKLVDVSKRFGWISVANLVLLVFLALKNTPLAPLTATSYEKLRPLHKVAGYTCIFTSVLHGIVYVSAWSEIGHLAEMKEHEIFVGPIAGCAMLIIGFSTITYFMRRYYELFYMLHIIMFILIMITVGMHRPKFSTSVVIIVIFTACLWTLDRIIRGAKMFWNFFGNSLTVTALPDNALRVKLSRRMHCSPGSHAFLWVPAIRWAESHPFTLLSSDPSEFVIRVYDGFTRDLYKAAQEFPGSSLRCSVDGAYGQIPNFKVFEKVVLVAGGSGASFTFAIALDLIEASNKAVKSIDFIWVVRHQESLEWFAQELKQLQSHPEVNLFIHVTGQTDLSGTSSSTSPSSSSEKVSAKDDVILTEPSRVILTSDPEKGAEKQPTGNISSSVNEILPGRPNIGNLIAAAAAGSAKLDDRVIVGACGPSQLLSTTRNAVNNELLNNGPSITLYTEEFEW</sequence>
<accession>A0A9W9WF76</accession>
<evidence type="ECO:0000313" key="15">
    <source>
        <dbReference type="Proteomes" id="UP001147760"/>
    </source>
</evidence>
<dbReference type="SFLD" id="SFLDG01168">
    <property type="entry name" value="Ferric_reductase_subgroup_(FRE"/>
    <property type="match status" value="1"/>
</dbReference>
<protein>
    <recommendedName>
        <fullName evidence="16">FAD-binding FR-type domain-containing protein</fullName>
    </recommendedName>
</protein>
<feature type="transmembrane region" description="Helical" evidence="10">
    <location>
        <begin position="28"/>
        <end position="51"/>
    </location>
</feature>
<dbReference type="PANTHER" id="PTHR32361:SF28">
    <property type="entry name" value="FRP1P"/>
    <property type="match status" value="1"/>
</dbReference>
<gene>
    <name evidence="14" type="ORF">N7530_012048</name>
</gene>
<dbReference type="OrthoDB" id="10006946at2759"/>
<feature type="region of interest" description="Disordered" evidence="9">
    <location>
        <begin position="437"/>
        <end position="457"/>
    </location>
</feature>
<evidence type="ECO:0000256" key="2">
    <source>
        <dbReference type="ARBA" id="ARBA00022448"/>
    </source>
</evidence>
<proteinExistence type="predicted"/>
<dbReference type="SUPFAM" id="SSF52343">
    <property type="entry name" value="Ferredoxin reductase-like, C-terminal NADP-linked domain"/>
    <property type="match status" value="1"/>
</dbReference>
<evidence type="ECO:0000256" key="4">
    <source>
        <dbReference type="ARBA" id="ARBA00022982"/>
    </source>
</evidence>
<dbReference type="SFLD" id="SFLDS00052">
    <property type="entry name" value="Ferric_Reductase_Domain"/>
    <property type="match status" value="1"/>
</dbReference>
<evidence type="ECO:0000256" key="1">
    <source>
        <dbReference type="ARBA" id="ARBA00004141"/>
    </source>
</evidence>
<evidence type="ECO:0000256" key="6">
    <source>
        <dbReference type="ARBA" id="ARBA00023002"/>
    </source>
</evidence>
<feature type="transmembrane region" description="Helical" evidence="10">
    <location>
        <begin position="238"/>
        <end position="255"/>
    </location>
</feature>
<dbReference type="InterPro" id="IPR013121">
    <property type="entry name" value="Fe_red_NAD-bd_6"/>
</dbReference>